<evidence type="ECO:0000313" key="3">
    <source>
        <dbReference type="Proteomes" id="UP001470230"/>
    </source>
</evidence>
<comment type="caution">
    <text evidence="2">The sequence shown here is derived from an EMBL/GenBank/DDBJ whole genome shotgun (WGS) entry which is preliminary data.</text>
</comment>
<evidence type="ECO:0000313" key="2">
    <source>
        <dbReference type="EMBL" id="KAK8896330.1"/>
    </source>
</evidence>
<sequence>MTNYEAIELSDDELEAIPQDKRVKIVQAQIEGGRAQLADLYQKLEDEKVMNSELEYKIKELNNLLIDDRKKLQLKQKNNAKLLDQLRQIRGEVGQQENKLRSFETDSHNRSQTLTENDIERLTAQLDKEQSNVLRLQVQIEKQNSELAKLDLQSQQESDMMKFELNKLTEEKKKTLDLIGLEMQRLNILKKRNTSALKGISSRTLDSQLTAVLESLANGE</sequence>
<keyword evidence="3" id="KW-1185">Reference proteome</keyword>
<evidence type="ECO:0000256" key="1">
    <source>
        <dbReference type="SAM" id="Coils"/>
    </source>
</evidence>
<accession>A0ABR2L258</accession>
<protein>
    <submittedName>
        <fullName evidence="2">Uncharacterized protein</fullName>
    </submittedName>
</protein>
<name>A0ABR2L258_9EUKA</name>
<reference evidence="2 3" key="1">
    <citation type="submission" date="2024-04" db="EMBL/GenBank/DDBJ databases">
        <title>Tritrichomonas musculus Genome.</title>
        <authorList>
            <person name="Alves-Ferreira E."/>
            <person name="Grigg M."/>
            <person name="Lorenzi H."/>
            <person name="Galac M."/>
        </authorList>
    </citation>
    <scope>NUCLEOTIDE SEQUENCE [LARGE SCALE GENOMIC DNA]</scope>
    <source>
        <strain evidence="2 3">EAF2021</strain>
    </source>
</reference>
<dbReference type="Proteomes" id="UP001470230">
    <property type="component" value="Unassembled WGS sequence"/>
</dbReference>
<organism evidence="2 3">
    <name type="scientific">Tritrichomonas musculus</name>
    <dbReference type="NCBI Taxonomy" id="1915356"/>
    <lineage>
        <taxon>Eukaryota</taxon>
        <taxon>Metamonada</taxon>
        <taxon>Parabasalia</taxon>
        <taxon>Tritrichomonadida</taxon>
        <taxon>Tritrichomonadidae</taxon>
        <taxon>Tritrichomonas</taxon>
    </lineage>
</organism>
<proteinExistence type="predicted"/>
<gene>
    <name evidence="2" type="ORF">M9Y10_014228</name>
</gene>
<feature type="coiled-coil region" evidence="1">
    <location>
        <begin position="44"/>
        <end position="153"/>
    </location>
</feature>
<dbReference type="EMBL" id="JAPFFF010000002">
    <property type="protein sequence ID" value="KAK8896330.1"/>
    <property type="molecule type" value="Genomic_DNA"/>
</dbReference>
<keyword evidence="1" id="KW-0175">Coiled coil</keyword>